<sequence>PSHSYCTTVFLIAGIALTCWGSPDFDLIGFNLALMSTMVAAAGTSLNGRLLSVGPFRGTGSVNIMRLMMLQSLPSFFIFSIIAAATEMNAVSKHLVAEESGGWPVILGLVSVSSALALVSNLGRCFLVASTSALMETFAGNTKVAALCVIDNRLFGTRMYSYNYLGVALTFLGFSVHVLLQYLSGAKQETKQHNEMKRASKASRTPEGTNDEMEGLKPDDSPERMTGTLSKVPSGPVFILNMPRLISGAETGLFSEHLALRLGREHPFRRRKGRKNTNLRMQLSQVAEEGEEGEVPPLTRPRSRTWQAGEDINKTWIGDLNPVLEAPDWLNDNSSLSSDRTAATSPAAETRSSGPSGIPLIDRAVSRNRFNSDLV</sequence>
<keyword evidence="7" id="KW-1185">Reference proteome</keyword>
<dbReference type="OrthoDB" id="486533at2759"/>
<evidence type="ECO:0000313" key="5">
    <source>
        <dbReference type="EMBL" id="CAL1156844.1"/>
    </source>
</evidence>
<organism evidence="4">
    <name type="scientific">Cladocopium goreaui</name>
    <dbReference type="NCBI Taxonomy" id="2562237"/>
    <lineage>
        <taxon>Eukaryota</taxon>
        <taxon>Sar</taxon>
        <taxon>Alveolata</taxon>
        <taxon>Dinophyceae</taxon>
        <taxon>Suessiales</taxon>
        <taxon>Symbiodiniaceae</taxon>
        <taxon>Cladocopium</taxon>
    </lineage>
</organism>
<feature type="signal peptide" evidence="3">
    <location>
        <begin position="1"/>
        <end position="21"/>
    </location>
</feature>
<keyword evidence="2" id="KW-1133">Transmembrane helix</keyword>
<feature type="transmembrane region" description="Helical" evidence="2">
    <location>
        <begin position="64"/>
        <end position="85"/>
    </location>
</feature>
<feature type="chain" id="PRO_5043271104" evidence="3">
    <location>
        <begin position="22"/>
        <end position="375"/>
    </location>
</feature>
<keyword evidence="2" id="KW-0472">Membrane</keyword>
<feature type="region of interest" description="Disordered" evidence="1">
    <location>
        <begin position="190"/>
        <end position="230"/>
    </location>
</feature>
<dbReference type="AlphaFoldDB" id="A0A9P1D433"/>
<comment type="caution">
    <text evidence="4">The sequence shown here is derived from an EMBL/GenBank/DDBJ whole genome shotgun (WGS) entry which is preliminary data.</text>
</comment>
<name>A0A9P1D433_9DINO</name>
<feature type="transmembrane region" description="Helical" evidence="2">
    <location>
        <begin position="31"/>
        <end position="52"/>
    </location>
</feature>
<feature type="non-terminal residue" evidence="4">
    <location>
        <position position="375"/>
    </location>
</feature>
<keyword evidence="3" id="KW-0732">Signal</keyword>
<evidence type="ECO:0000256" key="1">
    <source>
        <dbReference type="SAM" id="MobiDB-lite"/>
    </source>
</evidence>
<reference evidence="5" key="2">
    <citation type="submission" date="2024-04" db="EMBL/GenBank/DDBJ databases">
        <authorList>
            <person name="Chen Y."/>
            <person name="Shah S."/>
            <person name="Dougan E. K."/>
            <person name="Thang M."/>
            <person name="Chan C."/>
        </authorList>
    </citation>
    <scope>NUCLEOTIDE SEQUENCE [LARGE SCALE GENOMIC DNA]</scope>
</reference>
<evidence type="ECO:0000256" key="3">
    <source>
        <dbReference type="SAM" id="SignalP"/>
    </source>
</evidence>
<proteinExistence type="predicted"/>
<feature type="region of interest" description="Disordered" evidence="1">
    <location>
        <begin position="286"/>
        <end position="307"/>
    </location>
</feature>
<evidence type="ECO:0000256" key="2">
    <source>
        <dbReference type="SAM" id="Phobius"/>
    </source>
</evidence>
<accession>A0A9P1D433</accession>
<dbReference type="EMBL" id="CAMXCT010003274">
    <property type="protein sequence ID" value="CAI4003469.1"/>
    <property type="molecule type" value="Genomic_DNA"/>
</dbReference>
<gene>
    <name evidence="4" type="ORF">C1SCF055_LOCUS29339</name>
</gene>
<feature type="transmembrane region" description="Helical" evidence="2">
    <location>
        <begin position="162"/>
        <end position="183"/>
    </location>
</feature>
<dbReference type="EMBL" id="CAMXCT020003274">
    <property type="protein sequence ID" value="CAL1156844.1"/>
    <property type="molecule type" value="Genomic_DNA"/>
</dbReference>
<feature type="region of interest" description="Disordered" evidence="1">
    <location>
        <begin position="331"/>
        <end position="360"/>
    </location>
</feature>
<feature type="compositionally biased region" description="Basic and acidic residues" evidence="1">
    <location>
        <begin position="214"/>
        <end position="223"/>
    </location>
</feature>
<keyword evidence="2" id="KW-0812">Transmembrane</keyword>
<protein>
    <submittedName>
        <fullName evidence="6">Sugar phosphate transporter domain-containing protein</fullName>
    </submittedName>
</protein>
<dbReference type="EMBL" id="CAMXCT030003274">
    <property type="protein sequence ID" value="CAL4790781.1"/>
    <property type="molecule type" value="Genomic_DNA"/>
</dbReference>
<reference evidence="4" key="1">
    <citation type="submission" date="2022-10" db="EMBL/GenBank/DDBJ databases">
        <authorList>
            <person name="Chen Y."/>
            <person name="Dougan E. K."/>
            <person name="Chan C."/>
            <person name="Rhodes N."/>
            <person name="Thang M."/>
        </authorList>
    </citation>
    <scope>NUCLEOTIDE SEQUENCE</scope>
</reference>
<feature type="transmembrane region" description="Helical" evidence="2">
    <location>
        <begin position="105"/>
        <end position="127"/>
    </location>
</feature>
<evidence type="ECO:0000313" key="7">
    <source>
        <dbReference type="Proteomes" id="UP001152797"/>
    </source>
</evidence>
<evidence type="ECO:0000313" key="6">
    <source>
        <dbReference type="EMBL" id="CAL4790781.1"/>
    </source>
</evidence>
<evidence type="ECO:0000313" key="4">
    <source>
        <dbReference type="EMBL" id="CAI4003469.1"/>
    </source>
</evidence>
<dbReference type="Proteomes" id="UP001152797">
    <property type="component" value="Unassembled WGS sequence"/>
</dbReference>